<dbReference type="KEGG" id="bvk:117237944"/>
<evidence type="ECO:0000256" key="9">
    <source>
        <dbReference type="ARBA" id="ARBA00093680"/>
    </source>
</evidence>
<keyword evidence="6" id="KW-0862">Zinc</keyword>
<evidence type="ECO:0000256" key="1">
    <source>
        <dbReference type="ARBA" id="ARBA00022603"/>
    </source>
</evidence>
<evidence type="ECO:0000256" key="4">
    <source>
        <dbReference type="ARBA" id="ARBA00022723"/>
    </source>
</evidence>
<dbReference type="RefSeq" id="XP_033358290.1">
    <property type="nucleotide sequence ID" value="XM_033502399.1"/>
</dbReference>
<dbReference type="InterPro" id="IPR002893">
    <property type="entry name" value="Znf_MYND"/>
</dbReference>
<dbReference type="SMART" id="SM00317">
    <property type="entry name" value="SET"/>
    <property type="match status" value="1"/>
</dbReference>
<dbReference type="AlphaFoldDB" id="A0A6J3KYT8"/>
<evidence type="ECO:0000313" key="14">
    <source>
        <dbReference type="RefSeq" id="XP_033358290.1"/>
    </source>
</evidence>
<reference evidence="14 15" key="1">
    <citation type="submission" date="2025-04" db="UniProtKB">
        <authorList>
            <consortium name="RefSeq"/>
        </authorList>
    </citation>
    <scope>IDENTIFICATION</scope>
    <source>
        <tissue evidence="14 15">Muscle</tissue>
    </source>
</reference>
<dbReference type="Gene3D" id="2.170.270.10">
    <property type="entry name" value="SET domain"/>
    <property type="match status" value="1"/>
</dbReference>
<dbReference type="InterPro" id="IPR052097">
    <property type="entry name" value="SET-MYND_domain_protein"/>
</dbReference>
<dbReference type="InterPro" id="IPR001214">
    <property type="entry name" value="SET_dom"/>
</dbReference>
<dbReference type="PANTHER" id="PTHR46165">
    <property type="entry name" value="SET AND MYND DOMAIN-CONTAINING PROTEIN 4"/>
    <property type="match status" value="1"/>
</dbReference>
<evidence type="ECO:0000256" key="2">
    <source>
        <dbReference type="ARBA" id="ARBA00022679"/>
    </source>
</evidence>
<dbReference type="GO" id="GO:0008757">
    <property type="term" value="F:S-adenosylmethionine-dependent methyltransferase activity"/>
    <property type="evidence" value="ECO:0007669"/>
    <property type="project" value="UniProtKB-ARBA"/>
</dbReference>
<feature type="domain" description="MYND-type" evidence="12">
    <location>
        <begin position="268"/>
        <end position="311"/>
    </location>
</feature>
<evidence type="ECO:0000256" key="8">
    <source>
        <dbReference type="ARBA" id="ARBA00093635"/>
    </source>
</evidence>
<evidence type="ECO:0000259" key="12">
    <source>
        <dbReference type="PROSITE" id="PS50865"/>
    </source>
</evidence>
<dbReference type="GO" id="GO:0005737">
    <property type="term" value="C:cytoplasm"/>
    <property type="evidence" value="ECO:0007669"/>
    <property type="project" value="TreeGrafter"/>
</dbReference>
<comment type="function">
    <text evidence="7">Protein-lysine N-methyltransferase. Monomethylates PRMT5, modulating its transcriptional activity. May also act as a histone methyltransferase. Plays a critical role in cardiac development. Acts as a key epigenetic regulator of gene expression during cardiac development via its dual activities as a methyltransferase and negative regulator of HDAC1.</text>
</comment>
<keyword evidence="13" id="KW-1185">Reference proteome</keyword>
<name>A0A6J3KYT8_9HYME</name>
<dbReference type="PROSITE" id="PS50280">
    <property type="entry name" value="SET"/>
    <property type="match status" value="1"/>
</dbReference>
<dbReference type="PROSITE" id="PS01360">
    <property type="entry name" value="ZF_MYND_1"/>
    <property type="match status" value="1"/>
</dbReference>
<gene>
    <name evidence="14 15" type="primary">LOC117237944</name>
</gene>
<dbReference type="SUPFAM" id="SSF82199">
    <property type="entry name" value="SET domain"/>
    <property type="match status" value="2"/>
</dbReference>
<keyword evidence="4" id="KW-0479">Metal-binding</keyword>
<dbReference type="GO" id="GO:0042826">
    <property type="term" value="F:histone deacetylase binding"/>
    <property type="evidence" value="ECO:0007669"/>
    <property type="project" value="TreeGrafter"/>
</dbReference>
<accession>A0A6J3KYT8</accession>
<protein>
    <recommendedName>
        <fullName evidence="8">Protein-lysine N-methyltransferase SMYD4</fullName>
    </recommendedName>
    <alternativeName>
        <fullName evidence="9">SET and MYND domain-containing protein 4</fullName>
    </alternativeName>
</protein>
<dbReference type="RefSeq" id="XP_033358299.1">
    <property type="nucleotide sequence ID" value="XM_033502408.1"/>
</dbReference>
<evidence type="ECO:0000256" key="3">
    <source>
        <dbReference type="ARBA" id="ARBA00022691"/>
    </source>
</evidence>
<evidence type="ECO:0000313" key="15">
    <source>
        <dbReference type="RefSeq" id="XP_033358299.1"/>
    </source>
</evidence>
<dbReference type="GO" id="GO:0008276">
    <property type="term" value="F:protein methyltransferase activity"/>
    <property type="evidence" value="ECO:0007669"/>
    <property type="project" value="UniProtKB-ARBA"/>
</dbReference>
<dbReference type="Pfam" id="PF00856">
    <property type="entry name" value="SET"/>
    <property type="match status" value="1"/>
</dbReference>
<dbReference type="Gene3D" id="1.25.40.10">
    <property type="entry name" value="Tetratricopeptide repeat domain"/>
    <property type="match status" value="1"/>
</dbReference>
<evidence type="ECO:0000256" key="7">
    <source>
        <dbReference type="ARBA" id="ARBA00093423"/>
    </source>
</evidence>
<evidence type="ECO:0000313" key="13">
    <source>
        <dbReference type="Proteomes" id="UP000504631"/>
    </source>
</evidence>
<dbReference type="GeneID" id="117237944"/>
<dbReference type="PANTHER" id="PTHR46165:SF6">
    <property type="entry name" value="SET AND MYND DOMAIN-CONTAINING PROTEIN 4-LIKE PROTEIN"/>
    <property type="match status" value="1"/>
</dbReference>
<dbReference type="InterPro" id="IPR044421">
    <property type="entry name" value="SMYD4_SET"/>
</dbReference>
<organism evidence="13 14">
    <name type="scientific">Bombus vosnesenskii</name>
    <dbReference type="NCBI Taxonomy" id="207650"/>
    <lineage>
        <taxon>Eukaryota</taxon>
        <taxon>Metazoa</taxon>
        <taxon>Ecdysozoa</taxon>
        <taxon>Arthropoda</taxon>
        <taxon>Hexapoda</taxon>
        <taxon>Insecta</taxon>
        <taxon>Pterygota</taxon>
        <taxon>Neoptera</taxon>
        <taxon>Endopterygota</taxon>
        <taxon>Hymenoptera</taxon>
        <taxon>Apocrita</taxon>
        <taxon>Aculeata</taxon>
        <taxon>Apoidea</taxon>
        <taxon>Anthophila</taxon>
        <taxon>Apidae</taxon>
        <taxon>Bombus</taxon>
        <taxon>Pyrobombus</taxon>
    </lineage>
</organism>
<dbReference type="Proteomes" id="UP000504631">
    <property type="component" value="Unplaced"/>
</dbReference>
<dbReference type="CDD" id="cd10536">
    <property type="entry name" value="SET_SMYD4"/>
    <property type="match status" value="1"/>
</dbReference>
<dbReference type="InterPro" id="IPR046341">
    <property type="entry name" value="SET_dom_sf"/>
</dbReference>
<evidence type="ECO:0000256" key="5">
    <source>
        <dbReference type="ARBA" id="ARBA00022771"/>
    </source>
</evidence>
<keyword evidence="2" id="KW-0808">Transferase</keyword>
<feature type="domain" description="SET" evidence="11">
    <location>
        <begin position="223"/>
        <end position="526"/>
    </location>
</feature>
<keyword evidence="3" id="KW-0949">S-adenosyl-L-methionine</keyword>
<keyword evidence="1" id="KW-0489">Methyltransferase</keyword>
<dbReference type="PROSITE" id="PS50865">
    <property type="entry name" value="ZF_MYND_2"/>
    <property type="match status" value="1"/>
</dbReference>
<evidence type="ECO:0000256" key="6">
    <source>
        <dbReference type="ARBA" id="ARBA00022833"/>
    </source>
</evidence>
<dbReference type="GO" id="GO:0005634">
    <property type="term" value="C:nucleus"/>
    <property type="evidence" value="ECO:0007669"/>
    <property type="project" value="TreeGrafter"/>
</dbReference>
<dbReference type="InterPro" id="IPR011990">
    <property type="entry name" value="TPR-like_helical_dom_sf"/>
</dbReference>
<proteinExistence type="predicted"/>
<evidence type="ECO:0000256" key="10">
    <source>
        <dbReference type="PROSITE-ProRule" id="PRU00134"/>
    </source>
</evidence>
<dbReference type="GO" id="GO:0008170">
    <property type="term" value="F:N-methyltransferase activity"/>
    <property type="evidence" value="ECO:0007669"/>
    <property type="project" value="UniProtKB-ARBA"/>
</dbReference>
<dbReference type="GO" id="GO:0008270">
    <property type="term" value="F:zinc ion binding"/>
    <property type="evidence" value="ECO:0007669"/>
    <property type="project" value="UniProtKB-KW"/>
</dbReference>
<sequence length="673" mass="77915">MSFTKGYINFGEFFKVAYNAAIVEPYANRFKEFSEKGDREGMIKILIDIPYIENVKIVESYRGKDDIKAAELYRKSRGIIAKDGIVHEETDKSSILTETLFKASVNSRLFLDALLDCAQDCYNSKAFVKCLKYCECMLALPENLHDKTTEYLNDFSECRKACIQLERECYKNLKVSSSQDKRLRKKYNKSQSVTFENALIEKNASVIPIVDGKQHTILKSCSDAVELQFDEKRGRHLIATRNIKAGSVLIVETPFAFSTNKEALDRNCLHCHITLKSSESVKIPCHFCQTVSFCSEKCRREAWQMYHQYECFIFDAFYGNDFESMQHTSHLLLAYRMIISAFLSLSTEQINNNTEKSKIPFMNDNFLRDYVTIKNKEYKDLGINKAYCTYDYHTILNLETQCTKIESSINLARAIEAIFLAKCFTFVLSKMDVICLKESFIYLAVAMLHNLQAINCNAYEIVENIYDKKTHVWEPRNIGGAIYPSISLINHSCYPNVVRHSYPSGTVVLRTLRFIGKGTEILDCYGPHWLSEKRLSRLEYLWKKYCFLCTCEACTQNWQFPLPETMNYKCKMCSEIIGTITLDEKNTQNVSSKQCCKCNKKTDLKKIKNQFRKSVEKRLDAISKMYEGHYEQALPQLLEHIQFIEKCFTTPNMEAIKTQQCIIQCYNQFGCTS</sequence>
<keyword evidence="5 10" id="KW-0863">Zinc-finger</keyword>
<dbReference type="GO" id="GO:0032259">
    <property type="term" value="P:methylation"/>
    <property type="evidence" value="ECO:0007669"/>
    <property type="project" value="UniProtKB-KW"/>
</dbReference>
<evidence type="ECO:0000259" key="11">
    <source>
        <dbReference type="PROSITE" id="PS50280"/>
    </source>
</evidence>